<evidence type="ECO:0000256" key="1">
    <source>
        <dbReference type="SAM" id="MobiDB-lite"/>
    </source>
</evidence>
<name>A0ABQ5IS15_9ASTR</name>
<sequence>MSRANYNIIKEKPFQARRNPYQPYKFCNFVGRAKNMHIFIGCFVYVVDFMILEDLGSIIDSGLSEVVLGKSFALTSKLTYDESLGLIRFAQKDDEVMFRMPYRTKELDLVSPLEKDKFEAFFMDSLKGRDEKKRLDHLKQDLRRRILAVRLRNGITGEEGRRVVGPAPSYVHIRDPVRRLCHRMIACTISGRGQGARRHAEGERVETGYLEDTLLDSWLIILVLFKAVEDDSWVAAEGAQADPTPAQAPTLPPPVPQPRIMSQRIERVKEEMF</sequence>
<reference evidence="2" key="2">
    <citation type="submission" date="2022-01" db="EMBL/GenBank/DDBJ databases">
        <authorList>
            <person name="Yamashiro T."/>
            <person name="Shiraishi A."/>
            <person name="Satake H."/>
            <person name="Nakayama K."/>
        </authorList>
    </citation>
    <scope>NUCLEOTIDE SEQUENCE</scope>
</reference>
<gene>
    <name evidence="2" type="ORF">Tco_1113360</name>
</gene>
<proteinExistence type="predicted"/>
<dbReference type="Proteomes" id="UP001151760">
    <property type="component" value="Unassembled WGS sequence"/>
</dbReference>
<comment type="caution">
    <text evidence="2">The sequence shown here is derived from an EMBL/GenBank/DDBJ whole genome shotgun (WGS) entry which is preliminary data.</text>
</comment>
<feature type="compositionally biased region" description="Low complexity" evidence="1">
    <location>
        <begin position="239"/>
        <end position="249"/>
    </location>
</feature>
<reference evidence="2" key="1">
    <citation type="journal article" date="2022" name="Int. J. Mol. Sci.">
        <title>Draft Genome of Tanacetum Coccineum: Genomic Comparison of Closely Related Tanacetum-Family Plants.</title>
        <authorList>
            <person name="Yamashiro T."/>
            <person name="Shiraishi A."/>
            <person name="Nakayama K."/>
            <person name="Satake H."/>
        </authorList>
    </citation>
    <scope>NUCLEOTIDE SEQUENCE</scope>
</reference>
<evidence type="ECO:0000313" key="3">
    <source>
        <dbReference type="Proteomes" id="UP001151760"/>
    </source>
</evidence>
<protein>
    <submittedName>
        <fullName evidence="2">Uncharacterized protein</fullName>
    </submittedName>
</protein>
<evidence type="ECO:0000313" key="2">
    <source>
        <dbReference type="EMBL" id="GJU03022.1"/>
    </source>
</evidence>
<accession>A0ABQ5IS15</accession>
<keyword evidence="3" id="KW-1185">Reference proteome</keyword>
<dbReference type="EMBL" id="BQNB010021113">
    <property type="protein sequence ID" value="GJU03022.1"/>
    <property type="molecule type" value="Genomic_DNA"/>
</dbReference>
<organism evidence="2 3">
    <name type="scientific">Tanacetum coccineum</name>
    <dbReference type="NCBI Taxonomy" id="301880"/>
    <lineage>
        <taxon>Eukaryota</taxon>
        <taxon>Viridiplantae</taxon>
        <taxon>Streptophyta</taxon>
        <taxon>Embryophyta</taxon>
        <taxon>Tracheophyta</taxon>
        <taxon>Spermatophyta</taxon>
        <taxon>Magnoliopsida</taxon>
        <taxon>eudicotyledons</taxon>
        <taxon>Gunneridae</taxon>
        <taxon>Pentapetalae</taxon>
        <taxon>asterids</taxon>
        <taxon>campanulids</taxon>
        <taxon>Asterales</taxon>
        <taxon>Asteraceae</taxon>
        <taxon>Asteroideae</taxon>
        <taxon>Anthemideae</taxon>
        <taxon>Anthemidinae</taxon>
        <taxon>Tanacetum</taxon>
    </lineage>
</organism>
<feature type="region of interest" description="Disordered" evidence="1">
    <location>
        <begin position="236"/>
        <end position="258"/>
    </location>
</feature>